<comment type="caution">
    <text evidence="3">The sequence shown here is derived from an EMBL/GenBank/DDBJ whole genome shotgun (WGS) entry which is preliminary data.</text>
</comment>
<organism evidence="3 4">
    <name type="scientific">Streptomyces marianii</name>
    <dbReference type="NCBI Taxonomy" id="1817406"/>
    <lineage>
        <taxon>Bacteria</taxon>
        <taxon>Bacillati</taxon>
        <taxon>Actinomycetota</taxon>
        <taxon>Actinomycetes</taxon>
        <taxon>Kitasatosporales</taxon>
        <taxon>Streptomycetaceae</taxon>
        <taxon>Streptomyces</taxon>
    </lineage>
</organism>
<dbReference type="AlphaFoldDB" id="A0A5R9DUI4"/>
<keyword evidence="4" id="KW-1185">Reference proteome</keyword>
<proteinExistence type="predicted"/>
<feature type="coiled-coil region" evidence="1">
    <location>
        <begin position="158"/>
        <end position="193"/>
    </location>
</feature>
<evidence type="ECO:0000313" key="4">
    <source>
        <dbReference type="Proteomes" id="UP000305921"/>
    </source>
</evidence>
<feature type="region of interest" description="Disordered" evidence="2">
    <location>
        <begin position="307"/>
        <end position="334"/>
    </location>
</feature>
<gene>
    <name evidence="3" type="ORF">FEF34_39390</name>
</gene>
<dbReference type="Proteomes" id="UP000305921">
    <property type="component" value="Unassembled WGS sequence"/>
</dbReference>
<evidence type="ECO:0000313" key="3">
    <source>
        <dbReference type="EMBL" id="TLQ39441.1"/>
    </source>
</evidence>
<keyword evidence="1" id="KW-0175">Coiled coil</keyword>
<name>A0A5R9DUI4_9ACTN</name>
<dbReference type="OrthoDB" id="4099579at2"/>
<reference evidence="3 4" key="1">
    <citation type="submission" date="2019-05" db="EMBL/GenBank/DDBJ databases">
        <title>Streptomyces marianii sp. nov., a novel marine actinomycete from southern coast of India.</title>
        <authorList>
            <person name="Iniyan A.M."/>
            <person name="Wink J."/>
            <person name="Ramprasad E."/>
            <person name="Ramana C.V."/>
            <person name="Bunk B."/>
            <person name="Sproer C."/>
            <person name="Joseph F.-J.R.S."/>
            <person name="Vincent S.G.P."/>
        </authorList>
    </citation>
    <scope>NUCLEOTIDE SEQUENCE [LARGE SCALE GENOMIC DNA]</scope>
    <source>
        <strain evidence="3 4">ICN19</strain>
    </source>
</reference>
<protein>
    <submittedName>
        <fullName evidence="3">Uncharacterized protein</fullName>
    </submittedName>
</protein>
<sequence>MPVHHLPERVKLPLPGIGSADARVTVLERGRVRYVVRAPHVHGTFVVVPDHIANGPVLPTTVAVQFGDGLEPLGSFYREHRPDEPVVHGVRVHGWTGHLHPDDLPTGWFLGRYAVGLSNGIHRELTRGTRRRVEAVILAIVTHWRSLPCRRDLMVTAAREKAEEYAEHEGNLAAAAEAQAVELEQERQAVRHRLCVLAGILRRRPRPVQAPQAEPVELPIEDPRRGPLGQITVREVAVNAGVAGSVVYEVTGARVTGRFTVGPNRYRPEPIPQGIWVAYGHASDRYYEDERAHAPVVNGVRLSGQWDHNTSGDITPTAPDTIGARAPSRGSAPYATERRTAAVVRTLALHYLRRPDLAALRLAAAQANVPHLRADARRQLSEVKKQLAIEERNARRHRARERELRALVPGSPYEDLPAAAA</sequence>
<dbReference type="RefSeq" id="WP_138058251.1">
    <property type="nucleotide sequence ID" value="NZ_VAWE01000002.1"/>
</dbReference>
<accession>A0A5R9DUI4</accession>
<dbReference type="EMBL" id="VAWE01000002">
    <property type="protein sequence ID" value="TLQ39441.1"/>
    <property type="molecule type" value="Genomic_DNA"/>
</dbReference>
<feature type="coiled-coil region" evidence="1">
    <location>
        <begin position="373"/>
        <end position="400"/>
    </location>
</feature>
<evidence type="ECO:0000256" key="1">
    <source>
        <dbReference type="SAM" id="Coils"/>
    </source>
</evidence>
<evidence type="ECO:0000256" key="2">
    <source>
        <dbReference type="SAM" id="MobiDB-lite"/>
    </source>
</evidence>